<feature type="domain" description="DNA-binding protein H-NS-like C-terminal" evidence="6">
    <location>
        <begin position="71"/>
        <end position="117"/>
    </location>
</feature>
<dbReference type="Pfam" id="PF00816">
    <property type="entry name" value="Histone_HNS"/>
    <property type="match status" value="1"/>
</dbReference>
<dbReference type="GO" id="GO:0001217">
    <property type="term" value="F:DNA-binding transcription repressor activity"/>
    <property type="evidence" value="ECO:0007669"/>
    <property type="project" value="TreeGrafter"/>
</dbReference>
<dbReference type="OrthoDB" id="5297879at2"/>
<protein>
    <recommendedName>
        <fullName evidence="6">DNA-binding protein H-NS-like C-terminal domain-containing protein</fullName>
    </recommendedName>
</protein>
<dbReference type="InterPro" id="IPR027444">
    <property type="entry name" value="H-NS_C_dom"/>
</dbReference>
<sequence>MAKDQPDVLPPNLDLTALSVSQLTLLQQEIDKQKANANERERQAVKGQVIAVLEAAGFTVADLPALFPPPARGPARSRAMYRHPSKSKLTWTGKGRKPNWVSEYLSGEGHSLDDLKIK</sequence>
<dbReference type="GO" id="GO:0003681">
    <property type="term" value="F:bent DNA binding"/>
    <property type="evidence" value="ECO:0007669"/>
    <property type="project" value="TreeGrafter"/>
</dbReference>
<evidence type="ECO:0000256" key="2">
    <source>
        <dbReference type="ARBA" id="ARBA00010610"/>
    </source>
</evidence>
<comment type="caution">
    <text evidence="7">The sequence shown here is derived from an EMBL/GenBank/DDBJ whole genome shotgun (WGS) entry which is preliminary data.</text>
</comment>
<dbReference type="RefSeq" id="WP_054320165.1">
    <property type="nucleotide sequence ID" value="NZ_JFAQ01000170.1"/>
</dbReference>
<evidence type="ECO:0000313" key="8">
    <source>
        <dbReference type="Proteomes" id="UP000054035"/>
    </source>
</evidence>
<dbReference type="GO" id="GO:0000976">
    <property type="term" value="F:transcription cis-regulatory region binding"/>
    <property type="evidence" value="ECO:0007669"/>
    <property type="project" value="TreeGrafter"/>
</dbReference>
<gene>
    <name evidence="7" type="ORF">XAXN_15530</name>
</gene>
<organism evidence="7 8">
    <name type="scientific">Xanthomonas axonopodis</name>
    <dbReference type="NCBI Taxonomy" id="53413"/>
    <lineage>
        <taxon>Bacteria</taxon>
        <taxon>Pseudomonadati</taxon>
        <taxon>Pseudomonadota</taxon>
        <taxon>Gammaproteobacteria</taxon>
        <taxon>Lysobacterales</taxon>
        <taxon>Lysobacteraceae</taxon>
        <taxon>Xanthomonas</taxon>
    </lineage>
</organism>
<evidence type="ECO:0000259" key="6">
    <source>
        <dbReference type="SMART" id="SM00528"/>
    </source>
</evidence>
<dbReference type="GO" id="GO:0032993">
    <property type="term" value="C:protein-DNA complex"/>
    <property type="evidence" value="ECO:0007669"/>
    <property type="project" value="TreeGrafter"/>
</dbReference>
<dbReference type="PATRIC" id="fig|53413.25.peg.1468"/>
<dbReference type="Proteomes" id="UP000054035">
    <property type="component" value="Unassembled WGS sequence"/>
</dbReference>
<evidence type="ECO:0000256" key="3">
    <source>
        <dbReference type="ARBA" id="ARBA00022490"/>
    </source>
</evidence>
<dbReference type="SMART" id="SM00528">
    <property type="entry name" value="HNS"/>
    <property type="match status" value="1"/>
</dbReference>
<dbReference type="AlphaFoldDB" id="A0A0P6VPX0"/>
<feature type="region of interest" description="Disordered" evidence="5">
    <location>
        <begin position="71"/>
        <end position="118"/>
    </location>
</feature>
<dbReference type="GO" id="GO:0003680">
    <property type="term" value="F:minor groove of adenine-thymine-rich DNA binding"/>
    <property type="evidence" value="ECO:0007669"/>
    <property type="project" value="TreeGrafter"/>
</dbReference>
<dbReference type="PANTHER" id="PTHR38097">
    <property type="match status" value="1"/>
</dbReference>
<comment type="similarity">
    <text evidence="2">Belongs to the histone-like protein H-NS family.</text>
</comment>
<dbReference type="InterPro" id="IPR037150">
    <property type="entry name" value="H-NS_C_dom_sf"/>
</dbReference>
<evidence type="ECO:0000256" key="5">
    <source>
        <dbReference type="SAM" id="MobiDB-lite"/>
    </source>
</evidence>
<dbReference type="PANTHER" id="PTHR38097:SF2">
    <property type="entry name" value="DNA-BINDING PROTEIN STPA"/>
    <property type="match status" value="1"/>
</dbReference>
<accession>A0A0P6VPX0</accession>
<dbReference type="SUPFAM" id="SSF81273">
    <property type="entry name" value="H-NS histone-like proteins"/>
    <property type="match status" value="1"/>
</dbReference>
<keyword evidence="3" id="KW-0963">Cytoplasm</keyword>
<dbReference type="GO" id="GO:0005829">
    <property type="term" value="C:cytosol"/>
    <property type="evidence" value="ECO:0007669"/>
    <property type="project" value="TreeGrafter"/>
</dbReference>
<name>A0A0P6VPX0_9XANT</name>
<reference evidence="7 8" key="1">
    <citation type="submission" date="2014-02" db="EMBL/GenBank/DDBJ databases">
        <title>Genome sequence of Xanthomonas axonopodis DSM 3585 (T).</title>
        <authorList>
            <person name="Midha S."/>
            <person name="Patil P.B."/>
        </authorList>
    </citation>
    <scope>NUCLEOTIDE SEQUENCE [LARGE SCALE GENOMIC DNA]</scope>
    <source>
        <strain evidence="7 8">DSM 3585</strain>
    </source>
</reference>
<evidence type="ECO:0000313" key="7">
    <source>
        <dbReference type="EMBL" id="KPL48138.1"/>
    </source>
</evidence>
<proteinExistence type="inferred from homology"/>
<comment type="subcellular location">
    <subcellularLocation>
        <location evidence="1">Cytoplasm</location>
        <location evidence="1">Nucleoid</location>
    </subcellularLocation>
</comment>
<keyword evidence="4" id="KW-0238">DNA-binding</keyword>
<dbReference type="EMBL" id="JFAQ01000170">
    <property type="protein sequence ID" value="KPL48138.1"/>
    <property type="molecule type" value="Genomic_DNA"/>
</dbReference>
<evidence type="ECO:0000256" key="1">
    <source>
        <dbReference type="ARBA" id="ARBA00004453"/>
    </source>
</evidence>
<dbReference type="GO" id="GO:0009295">
    <property type="term" value="C:nucleoid"/>
    <property type="evidence" value="ECO:0007669"/>
    <property type="project" value="UniProtKB-SubCell"/>
</dbReference>
<dbReference type="Gene3D" id="4.10.430.10">
    <property type="entry name" value="Histone-like protein H-NS, C-terminal domain"/>
    <property type="match status" value="1"/>
</dbReference>
<evidence type="ECO:0000256" key="4">
    <source>
        <dbReference type="ARBA" id="ARBA00023125"/>
    </source>
</evidence>